<evidence type="ECO:0000313" key="2">
    <source>
        <dbReference type="Proteomes" id="UP000189670"/>
    </source>
</evidence>
<dbReference type="EMBL" id="ATBP01000443">
    <property type="protein sequence ID" value="ETR70323.1"/>
    <property type="molecule type" value="Genomic_DNA"/>
</dbReference>
<protein>
    <recommendedName>
        <fullName evidence="3">HD domain-containing protein</fullName>
    </recommendedName>
</protein>
<proteinExistence type="predicted"/>
<sequence>MINITSYRKWFTNYVTDCRSKSQIPAIYVDWYEKHTLNVCANIINICDSLSLTQYEKDLAEIIALFHDLASFEQMWEYRHKQIESYSSATLKYADTEMLFSVCTDDEREILRKAIASHNLNALPISEDKKVLFYTRLIRDADKLDLWRQMAEHCKQKNESIYQFIWPQLADKSEMSDVILKTISENSTALFKHVNTLNDFKLLQISWIFDLNFTDTFRKLKKNKYLETIISSLPQIKDVKITYETVMTYIDDNAAMPVRNDFDSPWKEIIEKYFESFMQFFYPEIANDIDWGQGYESFDKELMQITREARVGGRLADKLMKVRKKSGEDTWVLVHAEIQGQKENAFSHRSFVYNYRAFELYKKPVVSLAILADDNTNWRPTSYYRVIWGCKTEFHFNTVKLLDYKEQKDLLEMSSNPFAVAVQSHLKSIETRKNNEERLHRKIELTKALYTKGLTSQEILDLYHFIDWLIALPKDLEKIIIKK</sequence>
<dbReference type="InterPro" id="IPR003607">
    <property type="entry name" value="HD/PDEase_dom"/>
</dbReference>
<organism evidence="1 2">
    <name type="scientific">Candidatus Magnetoglobus multicellularis str. Araruama</name>
    <dbReference type="NCBI Taxonomy" id="890399"/>
    <lineage>
        <taxon>Bacteria</taxon>
        <taxon>Pseudomonadati</taxon>
        <taxon>Thermodesulfobacteriota</taxon>
        <taxon>Desulfobacteria</taxon>
        <taxon>Desulfobacterales</taxon>
        <taxon>Desulfobacteraceae</taxon>
        <taxon>Candidatus Magnetoglobus</taxon>
    </lineage>
</organism>
<dbReference type="AlphaFoldDB" id="A0A1V1P6A0"/>
<dbReference type="Gene3D" id="1.10.3210.10">
    <property type="entry name" value="Hypothetical protein af1432"/>
    <property type="match status" value="1"/>
</dbReference>
<dbReference type="CDD" id="cd00077">
    <property type="entry name" value="HDc"/>
    <property type="match status" value="1"/>
</dbReference>
<dbReference type="Proteomes" id="UP000189670">
    <property type="component" value="Unassembled WGS sequence"/>
</dbReference>
<dbReference type="SUPFAM" id="SSF109604">
    <property type="entry name" value="HD-domain/PDEase-like"/>
    <property type="match status" value="1"/>
</dbReference>
<dbReference type="PANTHER" id="PTHR35586:SF1">
    <property type="entry name" value="SLL1691 PROTEIN"/>
    <property type="match status" value="1"/>
</dbReference>
<reference evidence="2" key="1">
    <citation type="submission" date="2012-11" db="EMBL/GenBank/DDBJ databases">
        <authorList>
            <person name="Lucero-Rivera Y.E."/>
            <person name="Tovar-Ramirez D."/>
        </authorList>
    </citation>
    <scope>NUCLEOTIDE SEQUENCE [LARGE SCALE GENOMIC DNA]</scope>
    <source>
        <strain evidence="2">Araruama</strain>
    </source>
</reference>
<name>A0A1V1P6A0_9BACT</name>
<gene>
    <name evidence="1" type="ORF">OMM_03323</name>
</gene>
<evidence type="ECO:0000313" key="1">
    <source>
        <dbReference type="EMBL" id="ETR70323.1"/>
    </source>
</evidence>
<comment type="caution">
    <text evidence="1">The sequence shown here is derived from an EMBL/GenBank/DDBJ whole genome shotgun (WGS) entry which is preliminary data.</text>
</comment>
<evidence type="ECO:0008006" key="3">
    <source>
        <dbReference type="Google" id="ProtNLM"/>
    </source>
</evidence>
<dbReference type="PANTHER" id="PTHR35586">
    <property type="entry name" value="SLL1691 PROTEIN"/>
    <property type="match status" value="1"/>
</dbReference>
<accession>A0A1V1P6A0</accession>